<accession>A0A316HE97</accession>
<dbReference type="Gene3D" id="3.40.50.720">
    <property type="entry name" value="NAD(P)-binding Rossmann-like Domain"/>
    <property type="match status" value="1"/>
</dbReference>
<dbReference type="InterPro" id="IPR051317">
    <property type="entry name" value="Gfo/Idh/MocA_oxidoreduct"/>
</dbReference>
<evidence type="ECO:0000259" key="1">
    <source>
        <dbReference type="Pfam" id="PF01408"/>
    </source>
</evidence>
<dbReference type="InterPro" id="IPR055170">
    <property type="entry name" value="GFO_IDH_MocA-like_dom"/>
</dbReference>
<name>A0A316HE97_9SPHI</name>
<dbReference type="InterPro" id="IPR000683">
    <property type="entry name" value="Gfo/Idh/MocA-like_OxRdtase_N"/>
</dbReference>
<feature type="domain" description="GFO/IDH/MocA-like oxidoreductase" evidence="2">
    <location>
        <begin position="141"/>
        <end position="261"/>
    </location>
</feature>
<dbReference type="Pfam" id="PF22725">
    <property type="entry name" value="GFO_IDH_MocA_C3"/>
    <property type="match status" value="1"/>
</dbReference>
<dbReference type="SUPFAM" id="SSF55347">
    <property type="entry name" value="Glyceraldehyde-3-phosphate dehydrogenase-like, C-terminal domain"/>
    <property type="match status" value="1"/>
</dbReference>
<keyword evidence="4" id="KW-1185">Reference proteome</keyword>
<gene>
    <name evidence="3" type="ORF">LX99_03492</name>
</gene>
<dbReference type="EMBL" id="QGHA01000006">
    <property type="protein sequence ID" value="PWK76625.1"/>
    <property type="molecule type" value="Genomic_DNA"/>
</dbReference>
<dbReference type="AlphaFoldDB" id="A0A316HE97"/>
<dbReference type="Proteomes" id="UP000245678">
    <property type="component" value="Unassembled WGS sequence"/>
</dbReference>
<proteinExistence type="predicted"/>
<comment type="caution">
    <text evidence="3">The sequence shown here is derived from an EMBL/GenBank/DDBJ whole genome shotgun (WGS) entry which is preliminary data.</text>
</comment>
<sequence length="349" mass="39115">MIDNILTYKNAMSKPIVTGLMAYGMSGRIFHAPFLTTNPGFTFKAVVERHEKKAGKKYPGVISYDTVDELLNDDEIELIIVNTPNNTHFEYAVQALNAGKHVFIEKPAAVTVSEVKALYDLGKKLDLKVMVYQNRRYDSGFLSVKEVIESGRLGELMEVHFRLDRYRMAIGAKKFKETAGVPGNGLTYDLGAHLIDNAISIFGRPLSYHKTTAAYRPGSQVDDYFHIHLKYPNQLNVYLTSGLLIAEHTYGFVVHGTLGSFVKMRTDVQEAQLDADMMPTDEGFGIEPEGSDGKLVLMGLDGQKTIEWIKAPKGNYNGIFDAVYHTVRENALFPVTEEHIAWQIELLEN</sequence>
<reference evidence="3 4" key="1">
    <citation type="submission" date="2018-05" db="EMBL/GenBank/DDBJ databases">
        <title>Genomic Encyclopedia of Archaeal and Bacterial Type Strains, Phase II (KMG-II): from individual species to whole genera.</title>
        <authorList>
            <person name="Goeker M."/>
        </authorList>
    </citation>
    <scope>NUCLEOTIDE SEQUENCE [LARGE SCALE GENOMIC DNA]</scope>
    <source>
        <strain evidence="3 4">DSM 19975</strain>
    </source>
</reference>
<dbReference type="Pfam" id="PF01408">
    <property type="entry name" value="GFO_IDH_MocA"/>
    <property type="match status" value="1"/>
</dbReference>
<feature type="domain" description="Gfo/Idh/MocA-like oxidoreductase N-terminal" evidence="1">
    <location>
        <begin position="23"/>
        <end position="132"/>
    </location>
</feature>
<evidence type="ECO:0000313" key="3">
    <source>
        <dbReference type="EMBL" id="PWK76625.1"/>
    </source>
</evidence>
<protein>
    <submittedName>
        <fullName evidence="3">Putative dehydrogenase</fullName>
    </submittedName>
</protein>
<dbReference type="GO" id="GO:0000166">
    <property type="term" value="F:nucleotide binding"/>
    <property type="evidence" value="ECO:0007669"/>
    <property type="project" value="InterPro"/>
</dbReference>
<dbReference type="PANTHER" id="PTHR43708:SF7">
    <property type="entry name" value="OXIDOREDUCTASE"/>
    <property type="match status" value="1"/>
</dbReference>
<dbReference type="SUPFAM" id="SSF51735">
    <property type="entry name" value="NAD(P)-binding Rossmann-fold domains"/>
    <property type="match status" value="1"/>
</dbReference>
<dbReference type="PANTHER" id="PTHR43708">
    <property type="entry name" value="CONSERVED EXPRESSED OXIDOREDUCTASE (EUROFUNG)"/>
    <property type="match status" value="1"/>
</dbReference>
<evidence type="ECO:0000259" key="2">
    <source>
        <dbReference type="Pfam" id="PF22725"/>
    </source>
</evidence>
<dbReference type="InterPro" id="IPR036291">
    <property type="entry name" value="NAD(P)-bd_dom_sf"/>
</dbReference>
<dbReference type="Gene3D" id="3.30.360.10">
    <property type="entry name" value="Dihydrodipicolinate Reductase, domain 2"/>
    <property type="match status" value="1"/>
</dbReference>
<organism evidence="3 4">
    <name type="scientific">Mucilaginibacter oryzae</name>
    <dbReference type="NCBI Taxonomy" id="468058"/>
    <lineage>
        <taxon>Bacteria</taxon>
        <taxon>Pseudomonadati</taxon>
        <taxon>Bacteroidota</taxon>
        <taxon>Sphingobacteriia</taxon>
        <taxon>Sphingobacteriales</taxon>
        <taxon>Sphingobacteriaceae</taxon>
        <taxon>Mucilaginibacter</taxon>
    </lineage>
</organism>
<evidence type="ECO:0000313" key="4">
    <source>
        <dbReference type="Proteomes" id="UP000245678"/>
    </source>
</evidence>